<dbReference type="SUPFAM" id="SSF52540">
    <property type="entry name" value="P-loop containing nucleoside triphosphate hydrolases"/>
    <property type="match status" value="1"/>
</dbReference>
<proteinExistence type="predicted"/>
<evidence type="ECO:0000313" key="3">
    <source>
        <dbReference type="Proteomes" id="UP001220610"/>
    </source>
</evidence>
<dbReference type="Pfam" id="PF09848">
    <property type="entry name" value="SLFN-g3_helicase"/>
    <property type="match status" value="1"/>
</dbReference>
<evidence type="ECO:0000313" key="2">
    <source>
        <dbReference type="EMBL" id="WEK36083.1"/>
    </source>
</evidence>
<protein>
    <submittedName>
        <fullName evidence="2">DUF2075 domain-containing protein</fullName>
    </submittedName>
</protein>
<dbReference type="InterPro" id="IPR018647">
    <property type="entry name" value="SLFN_3-like_DNA/RNA_helicase"/>
</dbReference>
<dbReference type="AlphaFoldDB" id="A0AAJ5WT35"/>
<dbReference type="Proteomes" id="UP001220610">
    <property type="component" value="Chromosome"/>
</dbReference>
<reference evidence="2" key="1">
    <citation type="submission" date="2023-03" db="EMBL/GenBank/DDBJ databases">
        <title>Andean soil-derived lignocellulolytic bacterial consortium as a source of novel taxa and putative plastic-active enzymes.</title>
        <authorList>
            <person name="Diaz-Garcia L."/>
            <person name="Chuvochina M."/>
            <person name="Feuerriegel G."/>
            <person name="Bunk B."/>
            <person name="Sproer C."/>
            <person name="Streit W.R."/>
            <person name="Rodriguez L.M."/>
            <person name="Overmann J."/>
            <person name="Jimenez D.J."/>
        </authorList>
    </citation>
    <scope>NUCLEOTIDE SEQUENCE</scope>
    <source>
        <strain evidence="2">MAG 7</strain>
    </source>
</reference>
<dbReference type="CDD" id="cd10439">
    <property type="entry name" value="GIY-YIG_COG3410"/>
    <property type="match status" value="1"/>
</dbReference>
<organism evidence="2 3">
    <name type="scientific">Candidatus Pseudobacter hemicellulosilyticus</name>
    <dbReference type="NCBI Taxonomy" id="3121375"/>
    <lineage>
        <taxon>Bacteria</taxon>
        <taxon>Pseudomonadati</taxon>
        <taxon>Bacteroidota</taxon>
        <taxon>Chitinophagia</taxon>
        <taxon>Chitinophagales</taxon>
        <taxon>Chitinophagaceae</taxon>
        <taxon>Pseudobacter</taxon>
    </lineage>
</organism>
<evidence type="ECO:0000259" key="1">
    <source>
        <dbReference type="Pfam" id="PF09848"/>
    </source>
</evidence>
<name>A0AAJ5WT35_9BACT</name>
<dbReference type="Gene3D" id="3.40.50.300">
    <property type="entry name" value="P-loop containing nucleotide triphosphate hydrolases"/>
    <property type="match status" value="1"/>
</dbReference>
<feature type="domain" description="Schlafen group 3-like DNA/RNA helicase" evidence="1">
    <location>
        <begin position="182"/>
        <end position="549"/>
    </location>
</feature>
<gene>
    <name evidence="2" type="ORF">P0Y53_01095</name>
</gene>
<dbReference type="EMBL" id="CP119311">
    <property type="protein sequence ID" value="WEK36083.1"/>
    <property type="molecule type" value="Genomic_DNA"/>
</dbReference>
<sequence length="676" mass="78109">MTRARSFKIKEYALDKALVNNLYNDYYTKDLWPVVYILSCTQKMEAYVGETTDLFARMDAHLRDERKNLPTLHIISGSNFNKSVTLNIEANLIRYMAGDKQYKLLNANLGLANHNFYGKEKYEHQFFEIWKGLKDKKIVKNSLNFIGNLDVFKYSPYKSLSPDQRYSLLCIMKSLISEEVKTTVIEGGAGTGKSVLAVFLFKLLKTNIEDISLNDFGESEAEFIKTVYALKERYPEPKMALVVPVSSFRDTLQKVFGQVEGLEGTMVVGPTDITKDEFDIVVVDEAHRLHQIKGIGTSHRTFSDGCRRLDLDPEIHTELDWMLKQSERRLLFYDKNQSIRLSDVADKCFEDLQQLSSTNTLQLKSQLRCKGGTDYVKYVHDLMNNSFRHNRKLFRAKKYSFLLFDSLKDMIDQIKLRDKEKGLARLVAGYSWRWVSRKNPKLFDIEIEGIFLRWNSATKNWINSPNAINEVGCIHTSQGYDLNYCGVIFGHEISYDEEKDEIIILKKNYADRNGKAGVFDPARLKRYIINIYMTLLQRGIDGTYIYVCDEKLKKYLKKHIPVSNTNRRKENYNKPVVKFAPNKNAVPFYDLTITAGQLIPQKREKVDWLILPEGERKPGKDTFACKVIGEPTNKKIPHGSICLFKWKPDGKEFNTPTTYIKTLYLDGDGEIIKSTE</sequence>
<dbReference type="InterPro" id="IPR027417">
    <property type="entry name" value="P-loop_NTPase"/>
</dbReference>
<accession>A0AAJ5WT35</accession>